<dbReference type="CDD" id="cd07302">
    <property type="entry name" value="CHD"/>
    <property type="match status" value="1"/>
</dbReference>
<keyword evidence="5" id="KW-0349">Heme</keyword>
<evidence type="ECO:0000256" key="12">
    <source>
        <dbReference type="ARBA" id="ARBA00037442"/>
    </source>
</evidence>
<dbReference type="Pfam" id="PF07700">
    <property type="entry name" value="HNOB"/>
    <property type="match status" value="1"/>
</dbReference>
<gene>
    <name evidence="20" type="ORF">HPB52_010212</name>
</gene>
<keyword evidence="6" id="KW-0479">Metal-binding</keyword>
<evidence type="ECO:0000256" key="1">
    <source>
        <dbReference type="ARBA" id="ARBA00001971"/>
    </source>
</evidence>
<dbReference type="InterPro" id="IPR024096">
    <property type="entry name" value="NO_sig/Golgi_transp_ligand-bd"/>
</dbReference>
<keyword evidence="9" id="KW-0342">GTP-binding</keyword>
<protein>
    <recommendedName>
        <fullName evidence="13">Guanylate cyclase soluble subunit beta-1</fullName>
        <ecNumber evidence="3">4.6.1.2</ecNumber>
    </recommendedName>
    <alternativeName>
        <fullName evidence="14">Guanylate cyclase soluble subunit beta-3</fullName>
    </alternativeName>
    <alternativeName>
        <fullName evidence="15">Soluble guanylate cyclase small subunit</fullName>
    </alternativeName>
</protein>
<evidence type="ECO:0000256" key="5">
    <source>
        <dbReference type="ARBA" id="ARBA00022617"/>
    </source>
</evidence>
<evidence type="ECO:0000256" key="15">
    <source>
        <dbReference type="ARBA" id="ARBA00043208"/>
    </source>
</evidence>
<evidence type="ECO:0000256" key="10">
    <source>
        <dbReference type="ARBA" id="ARBA00023239"/>
    </source>
</evidence>
<dbReference type="GO" id="GO:0004383">
    <property type="term" value="F:guanylate cyclase activity"/>
    <property type="evidence" value="ECO:0007669"/>
    <property type="project" value="UniProtKB-EC"/>
</dbReference>
<dbReference type="FunFam" id="3.30.70.1230:FF:000005">
    <property type="entry name" value="Guanylate cyclase soluble subunit beta-1"/>
    <property type="match status" value="1"/>
</dbReference>
<dbReference type="InterPro" id="IPR038158">
    <property type="entry name" value="H-NOX_domain_sf"/>
</dbReference>
<dbReference type="InterPro" id="IPR018297">
    <property type="entry name" value="A/G_cyclase_CS"/>
</dbReference>
<dbReference type="SUPFAM" id="SSF55073">
    <property type="entry name" value="Nucleotide cyclase"/>
    <property type="match status" value="1"/>
</dbReference>
<dbReference type="EC" id="4.6.1.2" evidence="3"/>
<dbReference type="EMBL" id="JABSTV010001248">
    <property type="protein sequence ID" value="KAH7968626.1"/>
    <property type="molecule type" value="Genomic_DNA"/>
</dbReference>
<keyword evidence="21" id="KW-1185">Reference proteome</keyword>
<dbReference type="GO" id="GO:0008074">
    <property type="term" value="C:guanylate cyclase complex, soluble"/>
    <property type="evidence" value="ECO:0007669"/>
    <property type="project" value="TreeGrafter"/>
</dbReference>
<evidence type="ECO:0000256" key="3">
    <source>
        <dbReference type="ARBA" id="ARBA00012202"/>
    </source>
</evidence>
<keyword evidence="10 16" id="KW-0456">Lyase</keyword>
<evidence type="ECO:0000256" key="4">
    <source>
        <dbReference type="ARBA" id="ARBA00022490"/>
    </source>
</evidence>
<feature type="coiled-coil region" evidence="17">
    <location>
        <begin position="449"/>
        <end position="476"/>
    </location>
</feature>
<dbReference type="InterPro" id="IPR011644">
    <property type="entry name" value="Heme_NO-bd"/>
</dbReference>
<dbReference type="GO" id="GO:0005525">
    <property type="term" value="F:GTP binding"/>
    <property type="evidence" value="ECO:0007669"/>
    <property type="project" value="UniProtKB-KW"/>
</dbReference>
<keyword evidence="7" id="KW-0547">Nucleotide-binding</keyword>
<evidence type="ECO:0000256" key="18">
    <source>
        <dbReference type="SAM" id="MobiDB-lite"/>
    </source>
</evidence>
<dbReference type="InterPro" id="IPR001054">
    <property type="entry name" value="A/G_cyclase"/>
</dbReference>
<dbReference type="PROSITE" id="PS50125">
    <property type="entry name" value="GUANYLATE_CYCLASE_2"/>
    <property type="match status" value="1"/>
</dbReference>
<dbReference type="PANTHER" id="PTHR45655:SF2">
    <property type="entry name" value="GUANYLATE CYCLASE SOLUBLE SUBUNIT BETA-1"/>
    <property type="match status" value="1"/>
</dbReference>
<reference evidence="20" key="1">
    <citation type="journal article" date="2020" name="Cell">
        <title>Large-Scale Comparative Analyses of Tick Genomes Elucidate Their Genetic Diversity and Vector Capacities.</title>
        <authorList>
            <consortium name="Tick Genome and Microbiome Consortium (TIGMIC)"/>
            <person name="Jia N."/>
            <person name="Wang J."/>
            <person name="Shi W."/>
            <person name="Du L."/>
            <person name="Sun Y."/>
            <person name="Zhan W."/>
            <person name="Jiang J.F."/>
            <person name="Wang Q."/>
            <person name="Zhang B."/>
            <person name="Ji P."/>
            <person name="Bell-Sakyi L."/>
            <person name="Cui X.M."/>
            <person name="Yuan T.T."/>
            <person name="Jiang B.G."/>
            <person name="Yang W.F."/>
            <person name="Lam T.T."/>
            <person name="Chang Q.C."/>
            <person name="Ding S.J."/>
            <person name="Wang X.J."/>
            <person name="Zhu J.G."/>
            <person name="Ruan X.D."/>
            <person name="Zhao L."/>
            <person name="Wei J.T."/>
            <person name="Ye R.Z."/>
            <person name="Que T.C."/>
            <person name="Du C.H."/>
            <person name="Zhou Y.H."/>
            <person name="Cheng J.X."/>
            <person name="Dai P.F."/>
            <person name="Guo W.B."/>
            <person name="Han X.H."/>
            <person name="Huang E.J."/>
            <person name="Li L.F."/>
            <person name="Wei W."/>
            <person name="Gao Y.C."/>
            <person name="Liu J.Z."/>
            <person name="Shao H.Z."/>
            <person name="Wang X."/>
            <person name="Wang C.C."/>
            <person name="Yang T.C."/>
            <person name="Huo Q.B."/>
            <person name="Li W."/>
            <person name="Chen H.Y."/>
            <person name="Chen S.E."/>
            <person name="Zhou L.G."/>
            <person name="Ni X.B."/>
            <person name="Tian J.H."/>
            <person name="Sheng Y."/>
            <person name="Liu T."/>
            <person name="Pan Y.S."/>
            <person name="Xia L.Y."/>
            <person name="Li J."/>
            <person name="Zhao F."/>
            <person name="Cao W.C."/>
        </authorList>
    </citation>
    <scope>NUCLEOTIDE SEQUENCE</scope>
    <source>
        <strain evidence="20">Rsan-2018</strain>
    </source>
</reference>
<evidence type="ECO:0000256" key="17">
    <source>
        <dbReference type="SAM" id="Coils"/>
    </source>
</evidence>
<dbReference type="InterPro" id="IPR042463">
    <property type="entry name" value="HNOB_dom_associated_sf"/>
</dbReference>
<evidence type="ECO:0000256" key="7">
    <source>
        <dbReference type="ARBA" id="ARBA00022741"/>
    </source>
</evidence>
<evidence type="ECO:0000313" key="21">
    <source>
        <dbReference type="Proteomes" id="UP000821837"/>
    </source>
</evidence>
<dbReference type="SUPFAM" id="SSF111126">
    <property type="entry name" value="Ligand-binding domain in the NO signalling and Golgi transport"/>
    <property type="match status" value="1"/>
</dbReference>
<dbReference type="GO" id="GO:0070482">
    <property type="term" value="P:response to oxygen levels"/>
    <property type="evidence" value="ECO:0007669"/>
    <property type="project" value="TreeGrafter"/>
</dbReference>
<dbReference type="InterPro" id="IPR029787">
    <property type="entry name" value="Nucleotide_cyclase"/>
</dbReference>
<dbReference type="GO" id="GO:0019934">
    <property type="term" value="P:cGMP-mediated signaling"/>
    <property type="evidence" value="ECO:0007669"/>
    <property type="project" value="TreeGrafter"/>
</dbReference>
<dbReference type="FunFam" id="3.90.1520.10:FF:000012">
    <property type="entry name" value="Chromosome undetermined SCAF14725, whole genome shotgun sequence"/>
    <property type="match status" value="1"/>
</dbReference>
<feature type="region of interest" description="Disordered" evidence="18">
    <location>
        <begin position="1"/>
        <end position="25"/>
    </location>
</feature>
<keyword evidence="4" id="KW-0963">Cytoplasm</keyword>
<comment type="function">
    <text evidence="12">Mediates responses to nitric oxide (NO) by catalyzing the biosynthesis of the signaling molecule cGMP.</text>
</comment>
<feature type="domain" description="Guanylate cyclase" evidence="19">
    <location>
        <begin position="504"/>
        <end position="638"/>
    </location>
</feature>
<dbReference type="Gene3D" id="3.30.70.1230">
    <property type="entry name" value="Nucleotide cyclase"/>
    <property type="match status" value="1"/>
</dbReference>
<dbReference type="FunFam" id="3.30.450.260:FF:000002">
    <property type="entry name" value="guanylate cyclase soluble subunit alpha-2"/>
    <property type="match status" value="1"/>
</dbReference>
<evidence type="ECO:0000256" key="14">
    <source>
        <dbReference type="ARBA" id="ARBA00041698"/>
    </source>
</evidence>
<dbReference type="InterPro" id="IPR011645">
    <property type="entry name" value="HNOB_dom_associated"/>
</dbReference>
<proteinExistence type="inferred from homology"/>
<evidence type="ECO:0000256" key="6">
    <source>
        <dbReference type="ARBA" id="ARBA00022723"/>
    </source>
</evidence>
<dbReference type="Gene3D" id="3.30.450.260">
    <property type="entry name" value="Haem NO binding associated domain"/>
    <property type="match status" value="1"/>
</dbReference>
<comment type="subcellular location">
    <subcellularLocation>
        <location evidence="2">Cytoplasm</location>
    </subcellularLocation>
</comment>
<comment type="caution">
    <text evidence="20">The sequence shown here is derived from an EMBL/GenBank/DDBJ whole genome shotgun (WGS) entry which is preliminary data.</text>
</comment>
<keyword evidence="8" id="KW-0408">Iron</keyword>
<dbReference type="Gene3D" id="6.10.250.780">
    <property type="match status" value="1"/>
</dbReference>
<sequence>MSHVRSLATQRGYPEGRKKGMTQTRRQQLQQLAQNGGFDEIGAPAPSACSRRPRCFGRGPQAGAAALRPTSYKIDLLPPPSGSPCGHSGERVRPSSLSPPSTAPDRLAVTFSSRASPWREAEIEMEGQFLVRLVYDDEITYSLVLAAEKVLGIAADEILEMFGRMFFDFCQESGYDKILQVLGATPRDFLQNLDALHDHLATIYPGMRAPSFRCTERPGDGALLLHYYSEREGLEPIVIGIVKAVASKLHHTEVQVEQLQGKEDGLDHVQFAIRETGQRPRTPEPELEDFLDAESLQEKKISPATFCRAFPFHVMFDRNLNVVQAGTSVTRVLPTLAQENSRISDFMELVRPHMELTFDNILAHINTVYVLRTRAAAGQSGERATRMRLKGQMLYVPETELMLFLCSPSVLNLDDLNRRGLYLSDIPLHDATRDLVLLSEQFEAEYKLTKNLEILTDKLQQTYRELEDEKKKTDRLLYSILPPSVANELRHHRPVAAKKYDCVTILFSGIVGFSAYCAQHSDSKGAMKIVKLLNDIYTTFDVLTDPKKNPNVYKVETIGDKYMAVSGLPEPCESHARCIGRLALDIMDLCKQVKMNDDQSVQVTIGIHSGEVVTGVIGKRMPRYCLFGNTVNLTSRTETTGEKGRINVSEDAYRCLQQPQNEDPTFKFDFRGPVTMKGKKEPMKVWFLSRNPDAKAAA</sequence>
<evidence type="ECO:0000313" key="20">
    <source>
        <dbReference type="EMBL" id="KAH7968626.1"/>
    </source>
</evidence>
<evidence type="ECO:0000256" key="9">
    <source>
        <dbReference type="ARBA" id="ARBA00023134"/>
    </source>
</evidence>
<accession>A0A9D4T1P8</accession>
<evidence type="ECO:0000256" key="11">
    <source>
        <dbReference type="ARBA" id="ARBA00023293"/>
    </source>
</evidence>
<dbReference type="PROSITE" id="PS00452">
    <property type="entry name" value="GUANYLATE_CYCLASE_1"/>
    <property type="match status" value="1"/>
</dbReference>
<dbReference type="PANTHER" id="PTHR45655">
    <property type="entry name" value="GUANYLATE CYCLASE SOLUBLE SUBUNIT BETA-2"/>
    <property type="match status" value="1"/>
</dbReference>
<dbReference type="SMART" id="SM00044">
    <property type="entry name" value="CYCc"/>
    <property type="match status" value="1"/>
</dbReference>
<dbReference type="Proteomes" id="UP000821837">
    <property type="component" value="Unassembled WGS sequence"/>
</dbReference>
<dbReference type="VEuPathDB" id="VectorBase:RSAN_054727"/>
<evidence type="ECO:0000256" key="2">
    <source>
        <dbReference type="ARBA" id="ARBA00004496"/>
    </source>
</evidence>
<reference evidence="20" key="2">
    <citation type="submission" date="2021-09" db="EMBL/GenBank/DDBJ databases">
        <authorList>
            <person name="Jia N."/>
            <person name="Wang J."/>
            <person name="Shi W."/>
            <person name="Du L."/>
            <person name="Sun Y."/>
            <person name="Zhan W."/>
            <person name="Jiang J."/>
            <person name="Wang Q."/>
            <person name="Zhang B."/>
            <person name="Ji P."/>
            <person name="Sakyi L.B."/>
            <person name="Cui X."/>
            <person name="Yuan T."/>
            <person name="Jiang B."/>
            <person name="Yang W."/>
            <person name="Lam T.T.-Y."/>
            <person name="Chang Q."/>
            <person name="Ding S."/>
            <person name="Wang X."/>
            <person name="Zhu J."/>
            <person name="Ruan X."/>
            <person name="Zhao L."/>
            <person name="Wei J."/>
            <person name="Que T."/>
            <person name="Du C."/>
            <person name="Cheng J."/>
            <person name="Dai P."/>
            <person name="Han X."/>
            <person name="Huang E."/>
            <person name="Gao Y."/>
            <person name="Liu J."/>
            <person name="Shao H."/>
            <person name="Ye R."/>
            <person name="Li L."/>
            <person name="Wei W."/>
            <person name="Wang X."/>
            <person name="Wang C."/>
            <person name="Huo Q."/>
            <person name="Li W."/>
            <person name="Guo W."/>
            <person name="Chen H."/>
            <person name="Chen S."/>
            <person name="Zhou L."/>
            <person name="Zhou L."/>
            <person name="Ni X."/>
            <person name="Tian J."/>
            <person name="Zhou Y."/>
            <person name="Sheng Y."/>
            <person name="Liu T."/>
            <person name="Pan Y."/>
            <person name="Xia L."/>
            <person name="Li J."/>
            <person name="Zhao F."/>
            <person name="Cao W."/>
        </authorList>
    </citation>
    <scope>NUCLEOTIDE SEQUENCE</scope>
    <source>
        <strain evidence="20">Rsan-2018</strain>
        <tissue evidence="20">Larvae</tissue>
    </source>
</reference>
<keyword evidence="17" id="KW-0175">Coiled coil</keyword>
<feature type="region of interest" description="Disordered" evidence="18">
    <location>
        <begin position="77"/>
        <end position="105"/>
    </location>
</feature>
<keyword evidence="11" id="KW-0141">cGMP biosynthesis</keyword>
<dbReference type="Pfam" id="PF07701">
    <property type="entry name" value="HNOBA"/>
    <property type="match status" value="1"/>
</dbReference>
<dbReference type="AlphaFoldDB" id="A0A9D4T1P8"/>
<evidence type="ECO:0000259" key="19">
    <source>
        <dbReference type="PROSITE" id="PS50125"/>
    </source>
</evidence>
<evidence type="ECO:0000256" key="8">
    <source>
        <dbReference type="ARBA" id="ARBA00023004"/>
    </source>
</evidence>
<comment type="similarity">
    <text evidence="16">Belongs to the adenylyl cyclase class-4/guanylyl cyclase family.</text>
</comment>
<dbReference type="Gene3D" id="3.90.1520.10">
    <property type="entry name" value="H-NOX domain"/>
    <property type="match status" value="1"/>
</dbReference>
<organism evidence="20 21">
    <name type="scientific">Rhipicephalus sanguineus</name>
    <name type="common">Brown dog tick</name>
    <name type="synonym">Ixodes sanguineus</name>
    <dbReference type="NCBI Taxonomy" id="34632"/>
    <lineage>
        <taxon>Eukaryota</taxon>
        <taxon>Metazoa</taxon>
        <taxon>Ecdysozoa</taxon>
        <taxon>Arthropoda</taxon>
        <taxon>Chelicerata</taxon>
        <taxon>Arachnida</taxon>
        <taxon>Acari</taxon>
        <taxon>Parasitiformes</taxon>
        <taxon>Ixodida</taxon>
        <taxon>Ixodoidea</taxon>
        <taxon>Ixodidae</taxon>
        <taxon>Rhipicephalinae</taxon>
        <taxon>Rhipicephalus</taxon>
        <taxon>Rhipicephalus</taxon>
    </lineage>
</organism>
<evidence type="ECO:0000256" key="16">
    <source>
        <dbReference type="RuleBase" id="RU000405"/>
    </source>
</evidence>
<dbReference type="GO" id="GO:0046872">
    <property type="term" value="F:metal ion binding"/>
    <property type="evidence" value="ECO:0007669"/>
    <property type="project" value="UniProtKB-KW"/>
</dbReference>
<dbReference type="Pfam" id="PF00211">
    <property type="entry name" value="Guanylate_cyc"/>
    <property type="match status" value="1"/>
</dbReference>
<evidence type="ECO:0000256" key="13">
    <source>
        <dbReference type="ARBA" id="ARBA00039698"/>
    </source>
</evidence>
<name>A0A9D4T1P8_RHISA</name>
<dbReference type="GO" id="GO:0020037">
    <property type="term" value="F:heme binding"/>
    <property type="evidence" value="ECO:0007669"/>
    <property type="project" value="InterPro"/>
</dbReference>
<comment type="cofactor">
    <cofactor evidence="1">
        <name>heme</name>
        <dbReference type="ChEBI" id="CHEBI:30413"/>
    </cofactor>
</comment>